<dbReference type="Proteomes" id="UP001187425">
    <property type="component" value="Unassembled WGS sequence"/>
</dbReference>
<proteinExistence type="predicted"/>
<evidence type="ECO:0000313" key="4">
    <source>
        <dbReference type="Proteomes" id="UP000515406"/>
    </source>
</evidence>
<keyword evidence="1" id="KW-0812">Transmembrane</keyword>
<feature type="transmembrane region" description="Helical" evidence="1">
    <location>
        <begin position="78"/>
        <end position="101"/>
    </location>
</feature>
<organism evidence="2 4">
    <name type="scientific">Xanthomonas hortorum pv. vitians</name>
    <dbReference type="NCBI Taxonomy" id="83224"/>
    <lineage>
        <taxon>Bacteria</taxon>
        <taxon>Pseudomonadati</taxon>
        <taxon>Pseudomonadota</taxon>
        <taxon>Gammaproteobacteria</taxon>
        <taxon>Lysobacterales</taxon>
        <taxon>Lysobacteraceae</taxon>
        <taxon>Xanthomonas</taxon>
    </lineage>
</organism>
<gene>
    <name evidence="2" type="ORF">CFBP498_18260</name>
    <name evidence="3" type="ORF">R4K57_14900</name>
</gene>
<keyword evidence="4" id="KW-1185">Reference proteome</keyword>
<evidence type="ECO:0000313" key="5">
    <source>
        <dbReference type="Proteomes" id="UP001187425"/>
    </source>
</evidence>
<keyword evidence="1" id="KW-0472">Membrane</keyword>
<protein>
    <recommendedName>
        <fullName evidence="6">Transmembrane protein</fullName>
    </recommendedName>
</protein>
<dbReference type="EMBL" id="LR828257">
    <property type="protein sequence ID" value="CAD0324905.1"/>
    <property type="molecule type" value="Genomic_DNA"/>
</dbReference>
<evidence type="ECO:0000256" key="1">
    <source>
        <dbReference type="SAM" id="Phobius"/>
    </source>
</evidence>
<evidence type="ECO:0008006" key="6">
    <source>
        <dbReference type="Google" id="ProtNLM"/>
    </source>
</evidence>
<name>A0A6V7CYJ2_9XANT</name>
<evidence type="ECO:0000313" key="3">
    <source>
        <dbReference type="EMBL" id="MDV7249679.1"/>
    </source>
</evidence>
<dbReference type="AlphaFoldDB" id="A0A6V7CYJ2"/>
<reference evidence="2 4" key="1">
    <citation type="submission" date="2020-07" db="EMBL/GenBank/DDBJ databases">
        <authorList>
            <person name="Pothier F. J."/>
        </authorList>
    </citation>
    <scope>NUCLEOTIDE SEQUENCE [LARGE SCALE GENOMIC DNA]</scope>
    <source>
        <strain evidence="2 4">CFBP 498</strain>
    </source>
</reference>
<dbReference type="Proteomes" id="UP000515406">
    <property type="component" value="Chromosome"/>
</dbReference>
<keyword evidence="1" id="KW-1133">Transmembrane helix</keyword>
<accession>A0A6V7CYJ2</accession>
<dbReference type="EMBL" id="JAWMQI010000058">
    <property type="protein sequence ID" value="MDV7249679.1"/>
    <property type="molecule type" value="Genomic_DNA"/>
</dbReference>
<reference evidence="3 5" key="2">
    <citation type="submission" date="2023-10" db="EMBL/GenBank/DDBJ databases">
        <title>A new tool for lettuce pathogen research.</title>
        <authorList>
            <person name="Horton K.N."/>
            <person name="Cseke L.J."/>
            <person name="Badiwe M."/>
            <person name="Tesfaye D."/>
            <person name="Klein A."/>
            <person name="Su J."/>
            <person name="Potnis N."/>
            <person name="Gassmann W."/>
        </authorList>
    </citation>
    <scope>NUCLEOTIDE SEQUENCE [LARGE SCALE GENOMIC DNA]</scope>
    <source>
        <strain evidence="3 5">JSKH1901</strain>
    </source>
</reference>
<evidence type="ECO:0000313" key="2">
    <source>
        <dbReference type="EMBL" id="CAD0324912.1"/>
    </source>
</evidence>
<sequence>MARNSGATSEPTKPIKLALVLGLLGLLVLGVFGDFIPATFLSGRQWVAPMVLTGAILTALPFLHAYRYGRLKAVVSKGVFNTLLAIVVAPPLLGCVCWLMLARGAPWVYTRIAGVSFQETHVMQTEYFQSGRSCKYRLSGGPLEDRFPSHLCISEALYRRHPDQQMTVVLTGQRSVLGMRVAAIEDVP</sequence>
<feature type="transmembrane region" description="Helical" evidence="1">
    <location>
        <begin position="43"/>
        <end position="66"/>
    </location>
</feature>
<dbReference type="EMBL" id="LR828257">
    <property type="protein sequence ID" value="CAD0324912.1"/>
    <property type="molecule type" value="Genomic_DNA"/>
</dbReference>